<dbReference type="Proteomes" id="UP000821865">
    <property type="component" value="Chromosome 2"/>
</dbReference>
<proteinExistence type="predicted"/>
<comment type="caution">
    <text evidence="1">The sequence shown here is derived from an EMBL/GenBank/DDBJ whole genome shotgun (WGS) entry which is preliminary data.</text>
</comment>
<gene>
    <name evidence="1" type="ORF">HPB49_011606</name>
</gene>
<accession>A0ACB8DCQ0</accession>
<name>A0ACB8DCQ0_DERSI</name>
<protein>
    <submittedName>
        <fullName evidence="1">Uncharacterized protein</fullName>
    </submittedName>
</protein>
<evidence type="ECO:0000313" key="1">
    <source>
        <dbReference type="EMBL" id="KAH7965859.1"/>
    </source>
</evidence>
<organism evidence="1 2">
    <name type="scientific">Dermacentor silvarum</name>
    <name type="common">Tick</name>
    <dbReference type="NCBI Taxonomy" id="543639"/>
    <lineage>
        <taxon>Eukaryota</taxon>
        <taxon>Metazoa</taxon>
        <taxon>Ecdysozoa</taxon>
        <taxon>Arthropoda</taxon>
        <taxon>Chelicerata</taxon>
        <taxon>Arachnida</taxon>
        <taxon>Acari</taxon>
        <taxon>Parasitiformes</taxon>
        <taxon>Ixodida</taxon>
        <taxon>Ixodoidea</taxon>
        <taxon>Ixodidae</taxon>
        <taxon>Rhipicephalinae</taxon>
        <taxon>Dermacentor</taxon>
    </lineage>
</organism>
<evidence type="ECO:0000313" key="2">
    <source>
        <dbReference type="Proteomes" id="UP000821865"/>
    </source>
</evidence>
<dbReference type="EMBL" id="CM023471">
    <property type="protein sequence ID" value="KAH7965859.1"/>
    <property type="molecule type" value="Genomic_DNA"/>
</dbReference>
<reference evidence="1" key="1">
    <citation type="submission" date="2020-05" db="EMBL/GenBank/DDBJ databases">
        <title>Large-scale comparative analyses of tick genomes elucidate their genetic diversity and vector capacities.</title>
        <authorList>
            <person name="Jia N."/>
            <person name="Wang J."/>
            <person name="Shi W."/>
            <person name="Du L."/>
            <person name="Sun Y."/>
            <person name="Zhan W."/>
            <person name="Jiang J."/>
            <person name="Wang Q."/>
            <person name="Zhang B."/>
            <person name="Ji P."/>
            <person name="Sakyi L.B."/>
            <person name="Cui X."/>
            <person name="Yuan T."/>
            <person name="Jiang B."/>
            <person name="Yang W."/>
            <person name="Lam T.T.-Y."/>
            <person name="Chang Q."/>
            <person name="Ding S."/>
            <person name="Wang X."/>
            <person name="Zhu J."/>
            <person name="Ruan X."/>
            <person name="Zhao L."/>
            <person name="Wei J."/>
            <person name="Que T."/>
            <person name="Du C."/>
            <person name="Cheng J."/>
            <person name="Dai P."/>
            <person name="Han X."/>
            <person name="Huang E."/>
            <person name="Gao Y."/>
            <person name="Liu J."/>
            <person name="Shao H."/>
            <person name="Ye R."/>
            <person name="Li L."/>
            <person name="Wei W."/>
            <person name="Wang X."/>
            <person name="Wang C."/>
            <person name="Yang T."/>
            <person name="Huo Q."/>
            <person name="Li W."/>
            <person name="Guo W."/>
            <person name="Chen H."/>
            <person name="Zhou L."/>
            <person name="Ni X."/>
            <person name="Tian J."/>
            <person name="Zhou Y."/>
            <person name="Sheng Y."/>
            <person name="Liu T."/>
            <person name="Pan Y."/>
            <person name="Xia L."/>
            <person name="Li J."/>
            <person name="Zhao F."/>
            <person name="Cao W."/>
        </authorList>
    </citation>
    <scope>NUCLEOTIDE SEQUENCE</scope>
    <source>
        <strain evidence="1">Dsil-2018</strain>
    </source>
</reference>
<keyword evidence="2" id="KW-1185">Reference proteome</keyword>
<sequence>MYASVRFRDDDAREVVSVDEIKHFSPQGISDYHSDKWYKVHWKDDCQDGFFRAQILRLFETKEAARQPARRVPLPPRPSDSESEVSMSSADSLQEVFRKAAKGCAARKSEGAFQRGHLKSLIAENDNMPDLEEELAQLRSENRSLRAENRNLLHANKKLHSRVEMLEKALCSKIFETESHILSIMGQNSTGAVAPVTQLQKPQQVAAGPQKPQKVAAGPLLCLPRANEVPDGISATPAVETNFPPSCTSEEIGSAVQPLVTVPTITVVGDKVLFGIGGVCLAKAAYDHLMQRPKDGIFVREACVQIFSTAGLMGKSVTGAASNRTKGEAKPALDAFKHYLEQRCSSADELVKRHNMLGKLVAGKIADLMKKKKEPIFNEDFDTFVDITADSVIHNKARIKIKEKSQVIKDPTLVHYLSTITFEGPLLDTKSFAVCLEELRIEDSLLAAIATLLALYWAFNIAFVKKGQKSHDLWCRLIQVDSGIPATPLVRVSHSLLTK</sequence>